<dbReference type="PANTHER" id="PTHR36091:SF1">
    <property type="entry name" value="ALTERED INHERITANCE OF MITOCHONDRIA PROTEIN 9, MITOCHONDRIAL"/>
    <property type="match status" value="1"/>
</dbReference>
<reference evidence="8 9" key="1">
    <citation type="submission" date="2018-07" db="EMBL/GenBank/DDBJ databases">
        <title>The genomes of Aspergillus section Nigri reveals drivers in fungal speciation.</title>
        <authorList>
            <consortium name="DOE Joint Genome Institute"/>
            <person name="Vesth T.C."/>
            <person name="Nybo J."/>
            <person name="Theobald S."/>
            <person name="Brandl J."/>
            <person name="Frisvad J.C."/>
            <person name="Nielsen K.F."/>
            <person name="Lyhne E.K."/>
            <person name="Kogle M.E."/>
            <person name="Kuo A."/>
            <person name="Riley R."/>
            <person name="Clum A."/>
            <person name="Nolan M."/>
            <person name="Lipzen A."/>
            <person name="Salamov A."/>
            <person name="Henrissat B."/>
            <person name="Wiebenga A."/>
            <person name="De vries R.P."/>
            <person name="Grigoriev I.V."/>
            <person name="Mortensen U.H."/>
            <person name="Andersen M.R."/>
            <person name="Baker S.E."/>
        </authorList>
    </citation>
    <scope>NUCLEOTIDE SEQUENCE [LARGE SCALE GENOMIC DNA]</scope>
    <source>
        <strain evidence="8 9">CBS 139.54b</strain>
    </source>
</reference>
<dbReference type="SUPFAM" id="SSF56112">
    <property type="entry name" value="Protein kinase-like (PK-like)"/>
    <property type="match status" value="2"/>
</dbReference>
<dbReference type="GO" id="GO:0005739">
    <property type="term" value="C:mitochondrion"/>
    <property type="evidence" value="ECO:0007669"/>
    <property type="project" value="UniProtKB-SubCell"/>
</dbReference>
<dbReference type="GO" id="GO:0004672">
    <property type="term" value="F:protein kinase activity"/>
    <property type="evidence" value="ECO:0007669"/>
    <property type="project" value="InterPro"/>
</dbReference>
<dbReference type="SMART" id="SM00220">
    <property type="entry name" value="S_TKc"/>
    <property type="match status" value="1"/>
</dbReference>
<dbReference type="Proteomes" id="UP000253729">
    <property type="component" value="Unassembled WGS sequence"/>
</dbReference>
<dbReference type="GeneID" id="38137025"/>
<dbReference type="RefSeq" id="XP_026631170.1">
    <property type="nucleotide sequence ID" value="XM_026768669.1"/>
</dbReference>
<evidence type="ECO:0000256" key="3">
    <source>
        <dbReference type="ARBA" id="ARBA00016197"/>
    </source>
</evidence>
<dbReference type="PROSITE" id="PS50011">
    <property type="entry name" value="PROTEIN_KINASE_DOM"/>
    <property type="match status" value="1"/>
</dbReference>
<name>A0A3F3QFU2_9EURO</name>
<dbReference type="InterPro" id="IPR000719">
    <property type="entry name" value="Prot_kinase_dom"/>
</dbReference>
<evidence type="ECO:0000259" key="7">
    <source>
        <dbReference type="PROSITE" id="PS50011"/>
    </source>
</evidence>
<proteinExistence type="inferred from homology"/>
<dbReference type="InterPro" id="IPR011009">
    <property type="entry name" value="Kinase-like_dom_sf"/>
</dbReference>
<accession>A0A3F3QFU2</accession>
<evidence type="ECO:0000313" key="8">
    <source>
        <dbReference type="EMBL" id="RDH38148.1"/>
    </source>
</evidence>
<keyword evidence="9" id="KW-1185">Reference proteome</keyword>
<keyword evidence="4" id="KW-0809">Transit peptide</keyword>
<dbReference type="PROSITE" id="PS00108">
    <property type="entry name" value="PROTEIN_KINASE_ST"/>
    <property type="match status" value="1"/>
</dbReference>
<sequence>MGKDHCPFIVKLAEGGFKKVFLLGTNSGKEVIARIPTPIAGPPHYTTASEIATMAFLRDILEAPIPKVLVSSTDSTNPVGAECIIMERIEGFWHGGRSETKIDRGPWLSPKDCFTSAARRETACILQHAKPRPRSTFLHPTTSDIEPSEYTSLLSKFLKLAPSLIPTNPDHTSPILRHPDLNLNNILIAPNSAKIARQIKAKAEFRSEEANLYYTAATGLYNDIHWSALKIPHLGMRHYLYQQTGYPWDGDVINIRAALVGIDPEGGTEPANFDWASWRNLEYRLEMLRQAEEDERDICWRNWPFKDDTDISSPPRDSLVVTHPTTNLPACGLSTAERTGSPIFHTLWSTKALRDKLSFIRVFISQLLNKNVTSTPNPPNRPCQSLMGLEMQEHCQNDADSSEETITVVIDQHIIEQESVSNMKIVHLKQPPNCIAMGYSGYICKADQNTIIKHPRYLPDNEPYNQIYRDMISTERQIYECLGSHKGIIPYLGVHDHSTGAIKLACAQQGDLENYIQNHDKPSEAIRASWIETIVETFWYIYSRKVLHQDVKPNNILVHDESPKVADFGNAEIFALYANMEAIYMKDPFSRVDILGIGCIIYSIAAWRSLAGFGRSPCDKWIAL</sequence>
<comment type="subcellular location">
    <subcellularLocation>
        <location evidence="1">Mitochondrion</location>
    </subcellularLocation>
</comment>
<evidence type="ECO:0000256" key="2">
    <source>
        <dbReference type="ARBA" id="ARBA00005543"/>
    </source>
</evidence>
<dbReference type="PANTHER" id="PTHR36091">
    <property type="entry name" value="ALTERED INHERITANCE OF MITOCHONDRIA PROTEIN 9, MITOCHONDRIAL"/>
    <property type="match status" value="1"/>
</dbReference>
<keyword evidence="5" id="KW-0496">Mitochondrion</keyword>
<evidence type="ECO:0000256" key="6">
    <source>
        <dbReference type="ARBA" id="ARBA00031849"/>
    </source>
</evidence>
<gene>
    <name evidence="8" type="ORF">BDQ94DRAFT_156844</name>
</gene>
<dbReference type="InterPro" id="IPR051035">
    <property type="entry name" value="Mito_inheritance_9"/>
</dbReference>
<evidence type="ECO:0000256" key="1">
    <source>
        <dbReference type="ARBA" id="ARBA00004173"/>
    </source>
</evidence>
<dbReference type="STRING" id="1341132.A0A3F3QFU2"/>
<evidence type="ECO:0000313" key="9">
    <source>
        <dbReference type="Proteomes" id="UP000253729"/>
    </source>
</evidence>
<protein>
    <recommendedName>
        <fullName evidence="3">Altered inheritance of mitochondria protein 9, mitochondrial</fullName>
    </recommendedName>
    <alternativeName>
        <fullName evidence="6">Found in mitochondrial proteome protein 29</fullName>
    </alternativeName>
</protein>
<organism evidence="8 9">
    <name type="scientific">Aspergillus welwitschiae</name>
    <dbReference type="NCBI Taxonomy" id="1341132"/>
    <lineage>
        <taxon>Eukaryota</taxon>
        <taxon>Fungi</taxon>
        <taxon>Dikarya</taxon>
        <taxon>Ascomycota</taxon>
        <taxon>Pezizomycotina</taxon>
        <taxon>Eurotiomycetes</taxon>
        <taxon>Eurotiomycetidae</taxon>
        <taxon>Eurotiales</taxon>
        <taxon>Aspergillaceae</taxon>
        <taxon>Aspergillus</taxon>
        <taxon>Aspergillus subgen. Circumdati</taxon>
    </lineage>
</organism>
<dbReference type="AlphaFoldDB" id="A0A3F3QFU2"/>
<comment type="similarity">
    <text evidence="2">Belongs to the AIM9 family.</text>
</comment>
<dbReference type="InterPro" id="IPR008271">
    <property type="entry name" value="Ser/Thr_kinase_AS"/>
</dbReference>
<evidence type="ECO:0000256" key="4">
    <source>
        <dbReference type="ARBA" id="ARBA00022946"/>
    </source>
</evidence>
<evidence type="ECO:0000256" key="5">
    <source>
        <dbReference type="ARBA" id="ARBA00023128"/>
    </source>
</evidence>
<dbReference type="Gene3D" id="1.10.510.10">
    <property type="entry name" value="Transferase(Phosphotransferase) domain 1"/>
    <property type="match status" value="1"/>
</dbReference>
<feature type="domain" description="Protein kinase" evidence="7">
    <location>
        <begin position="429"/>
        <end position="624"/>
    </location>
</feature>
<dbReference type="GO" id="GO:0005524">
    <property type="term" value="F:ATP binding"/>
    <property type="evidence" value="ECO:0007669"/>
    <property type="project" value="InterPro"/>
</dbReference>
<dbReference type="EMBL" id="KZ852034">
    <property type="protein sequence ID" value="RDH38148.1"/>
    <property type="molecule type" value="Genomic_DNA"/>
</dbReference>
<dbReference type="Pfam" id="PF00069">
    <property type="entry name" value="Pkinase"/>
    <property type="match status" value="1"/>
</dbReference>